<evidence type="ECO:0000256" key="1">
    <source>
        <dbReference type="SAM" id="Phobius"/>
    </source>
</evidence>
<keyword evidence="1" id="KW-0472">Membrane</keyword>
<keyword evidence="3" id="KW-1185">Reference proteome</keyword>
<gene>
    <name evidence="2" type="ORF">GO988_17725</name>
</gene>
<accession>A0A7K1TJ13</accession>
<sequence length="445" mass="49579">MSEALPPAASTSWVVCPQCAAQLPCHDPARSRYFGCFECRSFFRTIPAATTTAHRLYGFKKALLPGPSLPLGATGVLGGYHCRVTGYQVRGEKQDRVAEWREYQLRPAAPLPSPEPADLPLQLAEYQGHWLLIRRAPRFPGIRSGKPYREKSWRDPTTGRHYQLWHRYQPLVRDALGEFDWNILEDEKLTIQEFTAPPYLLSSEHKPDERSTWYLAEYLEPAEVAAAFGVAPRELPDRVGVGAAQPAPVPGWPQLQRLALVTLVLLSLAQAVLLGLHQPEQLPQEDFSVAEAGPAATTQMLTSKPFTLSRATALHVTLTAPSLTNHWVEVTASLVNEQTGRGYEFTRSLEFYQGVEDGYAWTEGDRSADALLAAVPAGRYHFNLYPSLDSGAGPTELRLDTEINSPLWSNYFVVLGALALVPLLGGWRRRGFEQDRWANSDFSPF</sequence>
<reference evidence="2 3" key="1">
    <citation type="submission" date="2019-12" db="EMBL/GenBank/DDBJ databases">
        <title>Hymenobacter sp. HMF4947 Genome sequencing and assembly.</title>
        <authorList>
            <person name="Kang H."/>
            <person name="Cha I."/>
            <person name="Kim H."/>
            <person name="Joh K."/>
        </authorList>
    </citation>
    <scope>NUCLEOTIDE SEQUENCE [LARGE SCALE GENOMIC DNA]</scope>
    <source>
        <strain evidence="2 3">HMF4947</strain>
    </source>
</reference>
<evidence type="ECO:0000313" key="2">
    <source>
        <dbReference type="EMBL" id="MVN78171.1"/>
    </source>
</evidence>
<keyword evidence="1" id="KW-0812">Transmembrane</keyword>
<feature type="transmembrane region" description="Helical" evidence="1">
    <location>
        <begin position="408"/>
        <end position="427"/>
    </location>
</feature>
<organism evidence="2 3">
    <name type="scientific">Hymenobacter ginkgonis</name>
    <dbReference type="NCBI Taxonomy" id="2682976"/>
    <lineage>
        <taxon>Bacteria</taxon>
        <taxon>Pseudomonadati</taxon>
        <taxon>Bacteroidota</taxon>
        <taxon>Cytophagia</taxon>
        <taxon>Cytophagales</taxon>
        <taxon>Hymenobacteraceae</taxon>
        <taxon>Hymenobacter</taxon>
    </lineage>
</organism>
<name>A0A7K1TJ13_9BACT</name>
<proteinExistence type="predicted"/>
<dbReference type="AlphaFoldDB" id="A0A7K1TJ13"/>
<comment type="caution">
    <text evidence="2">The sequence shown here is derived from an EMBL/GenBank/DDBJ whole genome shotgun (WGS) entry which is preliminary data.</text>
</comment>
<keyword evidence="1" id="KW-1133">Transmembrane helix</keyword>
<protein>
    <submittedName>
        <fullName evidence="2">DUF4178 domain-containing protein</fullName>
    </submittedName>
</protein>
<evidence type="ECO:0000313" key="3">
    <source>
        <dbReference type="Proteomes" id="UP000441336"/>
    </source>
</evidence>
<dbReference type="Proteomes" id="UP000441336">
    <property type="component" value="Unassembled WGS sequence"/>
</dbReference>
<dbReference type="RefSeq" id="WP_157567980.1">
    <property type="nucleotide sequence ID" value="NZ_WQKZ01000004.1"/>
</dbReference>
<dbReference type="EMBL" id="WQKZ01000004">
    <property type="protein sequence ID" value="MVN78171.1"/>
    <property type="molecule type" value="Genomic_DNA"/>
</dbReference>